<dbReference type="RefSeq" id="WP_231866175.1">
    <property type="nucleotide sequence ID" value="NZ_JAMYZR010000001.1"/>
</dbReference>
<reference evidence="8 9" key="1">
    <citation type="submission" date="2022-06" db="EMBL/GenBank/DDBJ databases">
        <title>Acetobacer genomes from food samples.</title>
        <authorList>
            <person name="Sombolestani A."/>
        </authorList>
    </citation>
    <scope>NUCLEOTIDE SEQUENCE [LARGE SCALE GENOMIC DNA]</scope>
    <source>
        <strain evidence="8 9">R-83281</strain>
    </source>
</reference>
<dbReference type="Proteomes" id="UP001523543">
    <property type="component" value="Unassembled WGS sequence"/>
</dbReference>
<evidence type="ECO:0000256" key="1">
    <source>
        <dbReference type="ARBA" id="ARBA00022448"/>
    </source>
</evidence>
<dbReference type="EMBL" id="JAMYZR010000001">
    <property type="protein sequence ID" value="MCP1244624.1"/>
    <property type="molecule type" value="Genomic_DNA"/>
</dbReference>
<dbReference type="Pfam" id="PF00034">
    <property type="entry name" value="Cytochrom_C"/>
    <property type="match status" value="1"/>
</dbReference>
<gene>
    <name evidence="8" type="ORF">NKW54_01530</name>
</gene>
<keyword evidence="4" id="KW-0249">Electron transport</keyword>
<dbReference type="Gene3D" id="1.10.760.10">
    <property type="entry name" value="Cytochrome c-like domain"/>
    <property type="match status" value="1"/>
</dbReference>
<dbReference type="PRINTS" id="PR00604">
    <property type="entry name" value="CYTCHRMECIAB"/>
</dbReference>
<keyword evidence="2 6" id="KW-0349">Heme</keyword>
<protein>
    <submittedName>
        <fullName evidence="8">C-type cytochrome</fullName>
    </submittedName>
</protein>
<evidence type="ECO:0000256" key="4">
    <source>
        <dbReference type="ARBA" id="ARBA00022982"/>
    </source>
</evidence>
<dbReference type="InterPro" id="IPR009056">
    <property type="entry name" value="Cyt_c-like_dom"/>
</dbReference>
<accession>A0ABT1EML5</accession>
<proteinExistence type="predicted"/>
<evidence type="ECO:0000256" key="5">
    <source>
        <dbReference type="ARBA" id="ARBA00023004"/>
    </source>
</evidence>
<keyword evidence="5 6" id="KW-0408">Iron</keyword>
<evidence type="ECO:0000313" key="9">
    <source>
        <dbReference type="Proteomes" id="UP001523543"/>
    </source>
</evidence>
<comment type="caution">
    <text evidence="8">The sequence shown here is derived from an EMBL/GenBank/DDBJ whole genome shotgun (WGS) entry which is preliminary data.</text>
</comment>
<evidence type="ECO:0000313" key="8">
    <source>
        <dbReference type="EMBL" id="MCP1244624.1"/>
    </source>
</evidence>
<dbReference type="PROSITE" id="PS51007">
    <property type="entry name" value="CYTC"/>
    <property type="match status" value="1"/>
</dbReference>
<keyword evidence="1" id="KW-0813">Transport</keyword>
<evidence type="ECO:0000256" key="6">
    <source>
        <dbReference type="PROSITE-ProRule" id="PRU00433"/>
    </source>
</evidence>
<dbReference type="InterPro" id="IPR002327">
    <property type="entry name" value="Cyt_c_1A/1B"/>
</dbReference>
<name>A0ABT1EML5_9PROT</name>
<dbReference type="InterPro" id="IPR036909">
    <property type="entry name" value="Cyt_c-like_dom_sf"/>
</dbReference>
<sequence>MSQTQPEDPASRMDSMFLNRLGAAFLLSGVSVWMCSAVGSAVVPQTAPAKPAFSLPGLDNKPIAPFMAHADAEKGDALVHQVCTSCHAVNEGASDGVGPNLSGVAGRRIAGLSNYSYSTALKSQHGHVWSDQALSDWLTSPARFAPGTRMSLVGLPDPAQRADIIAYLHTLGDAEAPAPSSDPKVNP</sequence>
<organism evidence="8 9">
    <name type="scientific">Acetobacter cerevisiae</name>
    <dbReference type="NCBI Taxonomy" id="178900"/>
    <lineage>
        <taxon>Bacteria</taxon>
        <taxon>Pseudomonadati</taxon>
        <taxon>Pseudomonadota</taxon>
        <taxon>Alphaproteobacteria</taxon>
        <taxon>Acetobacterales</taxon>
        <taxon>Acetobacteraceae</taxon>
        <taxon>Acetobacter</taxon>
    </lineage>
</organism>
<evidence type="ECO:0000256" key="2">
    <source>
        <dbReference type="ARBA" id="ARBA00022617"/>
    </source>
</evidence>
<dbReference type="PANTHER" id="PTHR11961">
    <property type="entry name" value="CYTOCHROME C"/>
    <property type="match status" value="1"/>
</dbReference>
<evidence type="ECO:0000259" key="7">
    <source>
        <dbReference type="PROSITE" id="PS51007"/>
    </source>
</evidence>
<feature type="domain" description="Cytochrome c" evidence="7">
    <location>
        <begin position="70"/>
        <end position="172"/>
    </location>
</feature>
<dbReference type="SUPFAM" id="SSF46626">
    <property type="entry name" value="Cytochrome c"/>
    <property type="match status" value="1"/>
</dbReference>
<evidence type="ECO:0000256" key="3">
    <source>
        <dbReference type="ARBA" id="ARBA00022723"/>
    </source>
</evidence>
<keyword evidence="9" id="KW-1185">Reference proteome</keyword>
<keyword evidence="3 6" id="KW-0479">Metal-binding</keyword>